<dbReference type="Pfam" id="PF01266">
    <property type="entry name" value="DAO"/>
    <property type="match status" value="1"/>
</dbReference>
<dbReference type="GO" id="GO:0005737">
    <property type="term" value="C:cytoplasm"/>
    <property type="evidence" value="ECO:0007669"/>
    <property type="project" value="TreeGrafter"/>
</dbReference>
<dbReference type="Gene3D" id="3.50.50.60">
    <property type="entry name" value="FAD/NAD(P)-binding domain"/>
    <property type="match status" value="1"/>
</dbReference>
<evidence type="ECO:0000256" key="2">
    <source>
        <dbReference type="ARBA" id="ARBA00039785"/>
    </source>
</evidence>
<comment type="caution">
    <text evidence="5">The sequence shown here is derived from an EMBL/GenBank/DDBJ whole genome shotgun (WGS) entry which is preliminary data.</text>
</comment>
<keyword evidence="6" id="KW-1185">Reference proteome</keyword>
<sequence>MAAISTLVLNPSYDCNELVNHHCSSLFVSQKSFSPLTVKRRNHRFQKASGGRSVIPVSASYSFDVVVIGAGIIGLSIARRFLLHSDLSVAVVDASVPCSGATGAGQGYLWMVHKTPGNDVWDLSIRSQKLWQMWADDIQDQGIDPLKVLGWKKTGSLLIGRTTKESDELKKRVQQLSAAGIRAEYLSYGDLHWEEPELAVGTEGSAAFSPDDCQLDAHRTVAFIEEGNRLFASHGRYTEFYHDPAVCFLRSSRKGNVEGVKTKKNSLYGKKAIVVAAGCWTGLLMRELLGESDIIVDVPVQPRKGFLLVLEKFNSLKLNHGLMEADYVNHENFVSASDAFDHDQSLSISMTATIDASGNLLIGSSRQLAGFNIELNKQIVDRIWEHAAQFFPALKELSLASFREQRKVRIGLRPYMPDGKPVIGPIPGMPNVFLATGHEGGGLSMALGTAEMVADMVLEQPLKVDHKPFAVEGRCCR</sequence>
<dbReference type="GO" id="GO:0016491">
    <property type="term" value="F:oxidoreductase activity"/>
    <property type="evidence" value="ECO:0007669"/>
    <property type="project" value="UniProtKB-KW"/>
</dbReference>
<proteinExistence type="predicted"/>
<dbReference type="InterPro" id="IPR036188">
    <property type="entry name" value="FAD/NAD-bd_sf"/>
</dbReference>
<feature type="domain" description="FAD dependent oxidoreductase" evidence="4">
    <location>
        <begin position="64"/>
        <end position="456"/>
    </location>
</feature>
<evidence type="ECO:0000313" key="6">
    <source>
        <dbReference type="Proteomes" id="UP001279734"/>
    </source>
</evidence>
<evidence type="ECO:0000256" key="1">
    <source>
        <dbReference type="ARBA" id="ARBA00023002"/>
    </source>
</evidence>
<protein>
    <recommendedName>
        <fullName evidence="2">FAD-dependent oxidoreductase domain-containing protein 1</fullName>
    </recommendedName>
</protein>
<name>A0AAD3Y362_NEPGR</name>
<comment type="function">
    <text evidence="3">Required for the assembly of the mitochondrial membrane respiratory chain NADH dehydrogenase (Complex I). Involved in mid-late stages of complex I assembly.</text>
</comment>
<gene>
    <name evidence="5" type="ORF">Nepgr_027658</name>
</gene>
<dbReference type="EMBL" id="BSYO01000030">
    <property type="protein sequence ID" value="GMH25815.1"/>
    <property type="molecule type" value="Genomic_DNA"/>
</dbReference>
<dbReference type="Proteomes" id="UP001279734">
    <property type="component" value="Unassembled WGS sequence"/>
</dbReference>
<organism evidence="5 6">
    <name type="scientific">Nepenthes gracilis</name>
    <name type="common">Slender pitcher plant</name>
    <dbReference type="NCBI Taxonomy" id="150966"/>
    <lineage>
        <taxon>Eukaryota</taxon>
        <taxon>Viridiplantae</taxon>
        <taxon>Streptophyta</taxon>
        <taxon>Embryophyta</taxon>
        <taxon>Tracheophyta</taxon>
        <taxon>Spermatophyta</taxon>
        <taxon>Magnoliopsida</taxon>
        <taxon>eudicotyledons</taxon>
        <taxon>Gunneridae</taxon>
        <taxon>Pentapetalae</taxon>
        <taxon>Caryophyllales</taxon>
        <taxon>Nepenthaceae</taxon>
        <taxon>Nepenthes</taxon>
    </lineage>
</organism>
<evidence type="ECO:0000256" key="3">
    <source>
        <dbReference type="ARBA" id="ARBA00046185"/>
    </source>
</evidence>
<reference evidence="5" key="1">
    <citation type="submission" date="2023-05" db="EMBL/GenBank/DDBJ databases">
        <title>Nepenthes gracilis genome sequencing.</title>
        <authorList>
            <person name="Fukushima K."/>
        </authorList>
    </citation>
    <scope>NUCLEOTIDE SEQUENCE</scope>
    <source>
        <strain evidence="5">SING2019-196</strain>
    </source>
</reference>
<keyword evidence="1" id="KW-0560">Oxidoreductase</keyword>
<dbReference type="SUPFAM" id="SSF51905">
    <property type="entry name" value="FAD/NAD(P)-binding domain"/>
    <property type="match status" value="1"/>
</dbReference>
<dbReference type="PANTHER" id="PTHR13847:SF287">
    <property type="entry name" value="FAD-DEPENDENT OXIDOREDUCTASE DOMAIN-CONTAINING PROTEIN 1"/>
    <property type="match status" value="1"/>
</dbReference>
<dbReference type="InterPro" id="IPR006076">
    <property type="entry name" value="FAD-dep_OxRdtase"/>
</dbReference>
<dbReference type="PANTHER" id="PTHR13847">
    <property type="entry name" value="SARCOSINE DEHYDROGENASE-RELATED"/>
    <property type="match status" value="1"/>
</dbReference>
<dbReference type="Gene3D" id="3.30.9.10">
    <property type="entry name" value="D-Amino Acid Oxidase, subunit A, domain 2"/>
    <property type="match status" value="1"/>
</dbReference>
<evidence type="ECO:0000313" key="5">
    <source>
        <dbReference type="EMBL" id="GMH25815.1"/>
    </source>
</evidence>
<dbReference type="AlphaFoldDB" id="A0AAD3Y362"/>
<evidence type="ECO:0000259" key="4">
    <source>
        <dbReference type="Pfam" id="PF01266"/>
    </source>
</evidence>
<accession>A0AAD3Y362</accession>
<dbReference type="SUPFAM" id="SSF54373">
    <property type="entry name" value="FAD-linked reductases, C-terminal domain"/>
    <property type="match status" value="1"/>
</dbReference>